<dbReference type="InterPro" id="IPR016545">
    <property type="entry name" value="UCP009120_prtse"/>
</dbReference>
<keyword evidence="1" id="KW-0378">Hydrolase</keyword>
<dbReference type="SUPFAM" id="SSF56235">
    <property type="entry name" value="N-terminal nucleophile aminohydrolases (Ntn hydrolases)"/>
    <property type="match status" value="1"/>
</dbReference>
<dbReference type="Proteomes" id="UP000198305">
    <property type="component" value="Unassembled WGS sequence"/>
</dbReference>
<dbReference type="AlphaFoldDB" id="A0A239A2Q9"/>
<dbReference type="Pfam" id="PF00227">
    <property type="entry name" value="Proteasome"/>
    <property type="match status" value="1"/>
</dbReference>
<accession>A0A239A2Q9</accession>
<dbReference type="CDD" id="cd03765">
    <property type="entry name" value="proteasome_beta_bacterial"/>
    <property type="match status" value="1"/>
</dbReference>
<gene>
    <name evidence="1" type="ORF">SAMN05192560_1617</name>
</gene>
<dbReference type="GO" id="GO:0005839">
    <property type="term" value="C:proteasome core complex"/>
    <property type="evidence" value="ECO:0007669"/>
    <property type="project" value="InterPro"/>
</dbReference>
<keyword evidence="1" id="KW-0647">Proteasome</keyword>
<reference evidence="2" key="1">
    <citation type="submission" date="2017-06" db="EMBL/GenBank/DDBJ databases">
        <authorList>
            <person name="Varghese N."/>
            <person name="Submissions S."/>
        </authorList>
    </citation>
    <scope>NUCLEOTIDE SEQUENCE [LARGE SCALE GENOMIC DNA]</scope>
    <source>
        <strain evidence="2">Ca-68</strain>
    </source>
</reference>
<evidence type="ECO:0000313" key="2">
    <source>
        <dbReference type="Proteomes" id="UP000198305"/>
    </source>
</evidence>
<dbReference type="PIRSF" id="PIRSF009120">
    <property type="entry name" value="UCP009120_prtse"/>
    <property type="match status" value="1"/>
</dbReference>
<keyword evidence="2" id="KW-1185">Reference proteome</keyword>
<proteinExistence type="predicted"/>
<dbReference type="InterPro" id="IPR001353">
    <property type="entry name" value="Proteasome_sua/b"/>
</dbReference>
<protein>
    <submittedName>
        <fullName evidence="1">Putative proteasome-type protease</fullName>
    </submittedName>
</protein>
<dbReference type="GO" id="GO:0008233">
    <property type="term" value="F:peptidase activity"/>
    <property type="evidence" value="ECO:0007669"/>
    <property type="project" value="UniProtKB-KW"/>
</dbReference>
<dbReference type="InterPro" id="IPR029055">
    <property type="entry name" value="Ntn_hydrolases_N"/>
</dbReference>
<organism evidence="1 2">
    <name type="scientific">Methylobacillus rhizosphaerae</name>
    <dbReference type="NCBI Taxonomy" id="551994"/>
    <lineage>
        <taxon>Bacteria</taxon>
        <taxon>Pseudomonadati</taxon>
        <taxon>Pseudomonadota</taxon>
        <taxon>Betaproteobacteria</taxon>
        <taxon>Nitrosomonadales</taxon>
        <taxon>Methylophilaceae</taxon>
        <taxon>Methylobacillus</taxon>
    </lineage>
</organism>
<dbReference type="EMBL" id="FZOA01000006">
    <property type="protein sequence ID" value="SNR89193.1"/>
    <property type="molecule type" value="Genomic_DNA"/>
</dbReference>
<sequence length="266" mass="29428">MGSGIVEPSAHAYDEINSITFLTSMTYCVGLLLDQGLVLASDTRTNAGVDQVAVFPKMSVFDIPGERVITLMTAGNLAITQAVINRLRDAVKLNEGTTLHNVTSMFDAAQLVGEQLRAVYELDYEHLKNHNTDFNASILIGGQIRGESPRLFSVYAAGNFIESSQETPYFQIGETKYGKPIIDRVIAHDSDIMEAVKCVLISFDSTIRSNISVAAPIDLLIYRTDSFHADCRQRITESDPYYNTIRQGWSEGLRHVFAGLPNPDWC</sequence>
<dbReference type="Gene3D" id="3.60.20.10">
    <property type="entry name" value="Glutamine Phosphoribosylpyrophosphate, subunit 1, domain 1"/>
    <property type="match status" value="1"/>
</dbReference>
<dbReference type="GO" id="GO:0051603">
    <property type="term" value="P:proteolysis involved in protein catabolic process"/>
    <property type="evidence" value="ECO:0007669"/>
    <property type="project" value="InterPro"/>
</dbReference>
<evidence type="ECO:0000313" key="1">
    <source>
        <dbReference type="EMBL" id="SNR89193.1"/>
    </source>
</evidence>
<name>A0A239A2Q9_9PROT</name>
<keyword evidence="1" id="KW-0645">Protease</keyword>